<dbReference type="EMBL" id="CAJMWS010000368">
    <property type="protein sequence ID" value="CAE6438373.1"/>
    <property type="molecule type" value="Genomic_DNA"/>
</dbReference>
<organism evidence="2 3">
    <name type="scientific">Rhizoctonia solani</name>
    <dbReference type="NCBI Taxonomy" id="456999"/>
    <lineage>
        <taxon>Eukaryota</taxon>
        <taxon>Fungi</taxon>
        <taxon>Dikarya</taxon>
        <taxon>Basidiomycota</taxon>
        <taxon>Agaricomycotina</taxon>
        <taxon>Agaricomycetes</taxon>
        <taxon>Cantharellales</taxon>
        <taxon>Ceratobasidiaceae</taxon>
        <taxon>Rhizoctonia</taxon>
    </lineage>
</organism>
<dbReference type="AlphaFoldDB" id="A0A8H2Y1W5"/>
<evidence type="ECO:0000313" key="3">
    <source>
        <dbReference type="Proteomes" id="UP000663846"/>
    </source>
</evidence>
<protein>
    <recommendedName>
        <fullName evidence="4">Transmembrane protein</fullName>
    </recommendedName>
</protein>
<name>A0A8H2Y1W5_9AGAM</name>
<keyword evidence="1" id="KW-0812">Transmembrane</keyword>
<proteinExistence type="predicted"/>
<gene>
    <name evidence="2" type="ORF">RDB_LOCUS124810</name>
</gene>
<dbReference type="Proteomes" id="UP000663846">
    <property type="component" value="Unassembled WGS sequence"/>
</dbReference>
<keyword evidence="1" id="KW-1133">Transmembrane helix</keyword>
<reference evidence="2" key="1">
    <citation type="submission" date="2021-01" db="EMBL/GenBank/DDBJ databases">
        <authorList>
            <person name="Kaushik A."/>
        </authorList>
    </citation>
    <scope>NUCLEOTIDE SEQUENCE</scope>
    <source>
        <strain evidence="2">AG1-1C</strain>
    </source>
</reference>
<accession>A0A8H2Y1W5</accession>
<feature type="transmembrane region" description="Helical" evidence="1">
    <location>
        <begin position="149"/>
        <end position="169"/>
    </location>
</feature>
<evidence type="ECO:0000313" key="2">
    <source>
        <dbReference type="EMBL" id="CAE6438373.1"/>
    </source>
</evidence>
<sequence>MPSFTQFAGLAVVVLSLGYFANALPVLGNISLFSDVKLVCNGEDAYSLVIAKFLLNIEALIKAIVACGTIADLKIAVSALCAHIELCANDLLAVGAGVVVAAEAKTQIVACIVGVITLVVRACLAITLKFGLSVCIDIFAQIDIALKSLLINLDVCIAGIVSIIAHNILSITVGLLAQLQLKLCLGVLGL</sequence>
<comment type="caution">
    <text evidence="2">The sequence shown here is derived from an EMBL/GenBank/DDBJ whole genome shotgun (WGS) entry which is preliminary data.</text>
</comment>
<evidence type="ECO:0000256" key="1">
    <source>
        <dbReference type="SAM" id="Phobius"/>
    </source>
</evidence>
<evidence type="ECO:0008006" key="4">
    <source>
        <dbReference type="Google" id="ProtNLM"/>
    </source>
</evidence>
<keyword evidence="1" id="KW-0472">Membrane</keyword>